<evidence type="ECO:0000313" key="6">
    <source>
        <dbReference type="EMBL" id="MBB2923725.1"/>
    </source>
</evidence>
<feature type="DNA-binding region" description="H-T-H motif" evidence="4">
    <location>
        <begin position="31"/>
        <end position="50"/>
    </location>
</feature>
<protein>
    <submittedName>
        <fullName evidence="6">AcrR family transcriptional regulator</fullName>
    </submittedName>
</protein>
<dbReference type="GO" id="GO:0003700">
    <property type="term" value="F:DNA-binding transcription factor activity"/>
    <property type="evidence" value="ECO:0007669"/>
    <property type="project" value="TreeGrafter"/>
</dbReference>
<dbReference type="Proteomes" id="UP000518206">
    <property type="component" value="Unassembled WGS sequence"/>
</dbReference>
<evidence type="ECO:0000256" key="4">
    <source>
        <dbReference type="PROSITE-ProRule" id="PRU00335"/>
    </source>
</evidence>
<dbReference type="PANTHER" id="PTHR30055">
    <property type="entry name" value="HTH-TYPE TRANSCRIPTIONAL REGULATOR RUTR"/>
    <property type="match status" value="1"/>
</dbReference>
<keyword evidence="2 4" id="KW-0238">DNA-binding</keyword>
<dbReference type="GO" id="GO:0000976">
    <property type="term" value="F:transcription cis-regulatory region binding"/>
    <property type="evidence" value="ECO:0007669"/>
    <property type="project" value="TreeGrafter"/>
</dbReference>
<keyword evidence="3" id="KW-0804">Transcription</keyword>
<evidence type="ECO:0000259" key="5">
    <source>
        <dbReference type="PROSITE" id="PS50977"/>
    </source>
</evidence>
<dbReference type="InterPro" id="IPR009057">
    <property type="entry name" value="Homeodomain-like_sf"/>
</dbReference>
<dbReference type="EMBL" id="JACHVX010000003">
    <property type="protein sequence ID" value="MBB2923725.1"/>
    <property type="molecule type" value="Genomic_DNA"/>
</dbReference>
<gene>
    <name evidence="6" type="ORF">FHR80_002650</name>
</gene>
<dbReference type="Pfam" id="PF00440">
    <property type="entry name" value="TetR_N"/>
    <property type="match status" value="1"/>
</dbReference>
<sequence>MNRAEQRRRTREALLEAAAEEFVARGYGQATLQGAADRLGLTRGTVLFHYKSKDALRDALCDWADARLTEAVEAEQAGDPDARFVATLRGFAQVYAGDVRVRAGLALQEERSREHPVVSAWRAALDARAAAYLADRHGDGPTGERVPPVAAVALTSMFLGVVRDPAWRTDRQLRAALDHATTLLTAR</sequence>
<evidence type="ECO:0000256" key="3">
    <source>
        <dbReference type="ARBA" id="ARBA00023163"/>
    </source>
</evidence>
<reference evidence="6 7" key="1">
    <citation type="submission" date="2020-08" db="EMBL/GenBank/DDBJ databases">
        <title>The Agave Microbiome: Exploring the role of microbial communities in plant adaptations to desert environments.</title>
        <authorList>
            <person name="Partida-Martinez L.P."/>
        </authorList>
    </citation>
    <scope>NUCLEOTIDE SEQUENCE [LARGE SCALE GENOMIC DNA]</scope>
    <source>
        <strain evidence="6 7">RAS26</strain>
    </source>
</reference>
<evidence type="ECO:0000256" key="1">
    <source>
        <dbReference type="ARBA" id="ARBA00023015"/>
    </source>
</evidence>
<evidence type="ECO:0000256" key="2">
    <source>
        <dbReference type="ARBA" id="ARBA00023125"/>
    </source>
</evidence>
<organism evidence="6 7">
    <name type="scientific">Cellulomonas cellasea</name>
    <dbReference type="NCBI Taxonomy" id="43670"/>
    <lineage>
        <taxon>Bacteria</taxon>
        <taxon>Bacillati</taxon>
        <taxon>Actinomycetota</taxon>
        <taxon>Actinomycetes</taxon>
        <taxon>Micrococcales</taxon>
        <taxon>Cellulomonadaceae</taxon>
        <taxon>Cellulomonas</taxon>
    </lineage>
</organism>
<proteinExistence type="predicted"/>
<dbReference type="PANTHER" id="PTHR30055:SF234">
    <property type="entry name" value="HTH-TYPE TRANSCRIPTIONAL REGULATOR BETI"/>
    <property type="match status" value="1"/>
</dbReference>
<keyword evidence="1" id="KW-0805">Transcription regulation</keyword>
<reference evidence="6 7" key="2">
    <citation type="submission" date="2020-08" db="EMBL/GenBank/DDBJ databases">
        <authorList>
            <person name="Partida-Martinez L."/>
            <person name="Huntemann M."/>
            <person name="Clum A."/>
            <person name="Wang J."/>
            <person name="Palaniappan K."/>
            <person name="Ritter S."/>
            <person name="Chen I.-M."/>
            <person name="Stamatis D."/>
            <person name="Reddy T."/>
            <person name="O'Malley R."/>
            <person name="Daum C."/>
            <person name="Shapiro N."/>
            <person name="Ivanova N."/>
            <person name="Kyrpides N."/>
            <person name="Woyke T."/>
        </authorList>
    </citation>
    <scope>NUCLEOTIDE SEQUENCE [LARGE SCALE GENOMIC DNA]</scope>
    <source>
        <strain evidence="6 7">RAS26</strain>
    </source>
</reference>
<dbReference type="PROSITE" id="PS50977">
    <property type="entry name" value="HTH_TETR_2"/>
    <property type="match status" value="1"/>
</dbReference>
<dbReference type="RefSeq" id="WP_183296523.1">
    <property type="nucleotide sequence ID" value="NZ_JACHVX010000003.1"/>
</dbReference>
<dbReference type="PRINTS" id="PR00455">
    <property type="entry name" value="HTHTETR"/>
</dbReference>
<dbReference type="InterPro" id="IPR050109">
    <property type="entry name" value="HTH-type_TetR-like_transc_reg"/>
</dbReference>
<dbReference type="AlphaFoldDB" id="A0A7W4YBB4"/>
<dbReference type="SUPFAM" id="SSF46689">
    <property type="entry name" value="Homeodomain-like"/>
    <property type="match status" value="1"/>
</dbReference>
<feature type="domain" description="HTH tetR-type" evidence="5">
    <location>
        <begin position="8"/>
        <end position="68"/>
    </location>
</feature>
<dbReference type="Gene3D" id="1.10.357.10">
    <property type="entry name" value="Tetracycline Repressor, domain 2"/>
    <property type="match status" value="1"/>
</dbReference>
<dbReference type="InterPro" id="IPR001647">
    <property type="entry name" value="HTH_TetR"/>
</dbReference>
<evidence type="ECO:0000313" key="7">
    <source>
        <dbReference type="Proteomes" id="UP000518206"/>
    </source>
</evidence>
<comment type="caution">
    <text evidence="6">The sequence shown here is derived from an EMBL/GenBank/DDBJ whole genome shotgun (WGS) entry which is preliminary data.</text>
</comment>
<name>A0A7W4YBB4_9CELL</name>
<accession>A0A7W4YBB4</accession>